<dbReference type="AlphaFoldDB" id="A0A7X2ZBM5"/>
<evidence type="ECO:0000256" key="2">
    <source>
        <dbReference type="ARBA" id="ARBA00023186"/>
    </source>
</evidence>
<keyword evidence="5" id="KW-1185">Reference proteome</keyword>
<dbReference type="EMBL" id="WNZX01000008">
    <property type="protein sequence ID" value="MUG71300.1"/>
    <property type="molecule type" value="Genomic_DNA"/>
</dbReference>
<name>A0A7X2ZBM5_9BACL</name>
<keyword evidence="3" id="KW-0963">Cytoplasm</keyword>
<organism evidence="4 5">
    <name type="scientific">Paenibacillus validus</name>
    <dbReference type="NCBI Taxonomy" id="44253"/>
    <lineage>
        <taxon>Bacteria</taxon>
        <taxon>Bacillati</taxon>
        <taxon>Bacillota</taxon>
        <taxon>Bacilli</taxon>
        <taxon>Bacillales</taxon>
        <taxon>Paenibacillaceae</taxon>
        <taxon>Paenibacillus</taxon>
    </lineage>
</organism>
<keyword evidence="3" id="KW-0996">Nickel insertion</keyword>
<comment type="subunit">
    <text evidence="3">UreD, UreF and UreG form a complex that acts as a GTP-hydrolysis-dependent molecular chaperone, activating the urease apoprotein by helping to assemble the nickel containing metallocenter of UreC. The UreE protein probably delivers the nickel.</text>
</comment>
<evidence type="ECO:0000256" key="1">
    <source>
        <dbReference type="ARBA" id="ARBA00007177"/>
    </source>
</evidence>
<proteinExistence type="inferred from homology"/>
<comment type="similarity">
    <text evidence="1 3">Belongs to the UreD family.</text>
</comment>
<sequence length="272" mass="30656">MRGTLDLGITANRRNQSFISRMNYTFPLKVLRPFYLDGIGTAYIYLLDTAGGMLAGDSLDYRIRVEDGARLYLTNASASKSYVMNGGGAQVHQFFSVGRQASMEFFPEEVMLFKDTTLETATRIEAERDSVFAFCDMYACGRKHKGERFEFRSMGNLLEIVIDGKLAVWEKYRVDGHRLQSGQPGYLEEYTHWGTLYMYSSETDGAMLQTARECLAGIGEGGVWAGCSLHPSGVLTVKALSAEYEAVKDCFQQVWAQLRPRMLKEALPYIRK</sequence>
<reference evidence="4 5" key="1">
    <citation type="submission" date="2019-11" db="EMBL/GenBank/DDBJ databases">
        <title>Draft genome sequences of five Paenibacillus species of dairy origin.</title>
        <authorList>
            <person name="Olajide A.M."/>
            <person name="Chen S."/>
            <person name="Lapointe G."/>
        </authorList>
    </citation>
    <scope>NUCLEOTIDE SEQUENCE [LARGE SCALE GENOMIC DNA]</scope>
    <source>
        <strain evidence="4 5">2CS3</strain>
    </source>
</reference>
<comment type="function">
    <text evidence="3">Required for maturation of urease via the functional incorporation of the urease nickel metallocenter.</text>
</comment>
<dbReference type="PANTHER" id="PTHR33643:SF1">
    <property type="entry name" value="UREASE ACCESSORY PROTEIN D"/>
    <property type="match status" value="1"/>
</dbReference>
<gene>
    <name evidence="3" type="primary">ureD</name>
    <name evidence="4" type="ORF">GNP93_11480</name>
</gene>
<dbReference type="HAMAP" id="MF_01384">
    <property type="entry name" value="UreD"/>
    <property type="match status" value="1"/>
</dbReference>
<dbReference type="Pfam" id="PF01774">
    <property type="entry name" value="UreD"/>
    <property type="match status" value="1"/>
</dbReference>
<dbReference type="RefSeq" id="WP_127608895.1">
    <property type="nucleotide sequence ID" value="NZ_JARTHJ010000072.1"/>
</dbReference>
<comment type="caution">
    <text evidence="4">The sequence shown here is derived from an EMBL/GenBank/DDBJ whole genome shotgun (WGS) entry which is preliminary data.</text>
</comment>
<evidence type="ECO:0000256" key="3">
    <source>
        <dbReference type="HAMAP-Rule" id="MF_01384"/>
    </source>
</evidence>
<dbReference type="GO" id="GO:0005737">
    <property type="term" value="C:cytoplasm"/>
    <property type="evidence" value="ECO:0007669"/>
    <property type="project" value="UniProtKB-SubCell"/>
</dbReference>
<dbReference type="PANTHER" id="PTHR33643">
    <property type="entry name" value="UREASE ACCESSORY PROTEIN D"/>
    <property type="match status" value="1"/>
</dbReference>
<keyword evidence="2 3" id="KW-0143">Chaperone</keyword>
<dbReference type="InterPro" id="IPR002669">
    <property type="entry name" value="UreD"/>
</dbReference>
<comment type="subcellular location">
    <subcellularLocation>
        <location evidence="3">Cytoplasm</location>
    </subcellularLocation>
</comment>
<dbReference type="GO" id="GO:0016151">
    <property type="term" value="F:nickel cation binding"/>
    <property type="evidence" value="ECO:0007669"/>
    <property type="project" value="UniProtKB-UniRule"/>
</dbReference>
<evidence type="ECO:0000313" key="5">
    <source>
        <dbReference type="Proteomes" id="UP000450917"/>
    </source>
</evidence>
<accession>A0A7X2ZBM5</accession>
<dbReference type="Proteomes" id="UP000450917">
    <property type="component" value="Unassembled WGS sequence"/>
</dbReference>
<evidence type="ECO:0000313" key="4">
    <source>
        <dbReference type="EMBL" id="MUG71300.1"/>
    </source>
</evidence>
<protein>
    <recommendedName>
        <fullName evidence="3">Urease accessory protein UreD</fullName>
    </recommendedName>
</protein>